<dbReference type="InterPro" id="IPR009075">
    <property type="entry name" value="AcylCo_DH/oxidase_C"/>
</dbReference>
<proteinExistence type="inferred from homology"/>
<sequence length="408" mass="44454">MNFDDSPEEAAFRAQVVAFLDAHAKRKERDGLSSSYYASVPSAAAEHAHVEECKAWQRVKYDNGWAGITWPTQYGGRGGTAVQQGIFSQEEFKYDVAAGVFSVGIGMAGPTLIAHGTEAQKERYLAPMLRGDEIWCQLFSEPNAGSDLAGLRTSAVRDGDEWIVSGQKVWNSGAHYSDWGILLTRSDPDVPKHKGITYFVVDMHSPGVDVRPLRQITGAAHFNEVFLSDVRIPHENVLGEPNAGWGPILTTLANERTLIGGGQSQVSIDDFVALARYFGVAGDPVVRQHLALQYTYFQTIRYMGYRVQSAASSGVQPGPESSVLKLAATRRLTHAGDLAMMLSGAAGMLAADDAYLCGFWQQQFLNQWMSKLGGGTDQVQRNIVGENVLGLPSEPRVDKNVAFRAIPT</sequence>
<protein>
    <submittedName>
        <fullName evidence="10">Unannotated protein</fullName>
    </submittedName>
</protein>
<dbReference type="Pfam" id="PF02771">
    <property type="entry name" value="Acyl-CoA_dh_N"/>
    <property type="match status" value="1"/>
</dbReference>
<evidence type="ECO:0000313" key="12">
    <source>
        <dbReference type="EMBL" id="CAB4984205.1"/>
    </source>
</evidence>
<dbReference type="PANTHER" id="PTHR43292:SF4">
    <property type="entry name" value="ACYL-COA DEHYDROGENASE FADE34"/>
    <property type="match status" value="1"/>
</dbReference>
<evidence type="ECO:0000256" key="2">
    <source>
        <dbReference type="ARBA" id="ARBA00009347"/>
    </source>
</evidence>
<evidence type="ECO:0000256" key="3">
    <source>
        <dbReference type="ARBA" id="ARBA00022630"/>
    </source>
</evidence>
<dbReference type="InterPro" id="IPR006091">
    <property type="entry name" value="Acyl-CoA_Oxase/DH_mid-dom"/>
</dbReference>
<dbReference type="EMBL" id="CAEZYR010000050">
    <property type="protein sequence ID" value="CAB4745964.1"/>
    <property type="molecule type" value="Genomic_DNA"/>
</dbReference>
<evidence type="ECO:0000313" key="10">
    <source>
        <dbReference type="EMBL" id="CAB4827074.1"/>
    </source>
</evidence>
<keyword evidence="5" id="KW-0560">Oxidoreductase</keyword>
<dbReference type="Gene3D" id="1.20.140.10">
    <property type="entry name" value="Butyryl-CoA Dehydrogenase, subunit A, domain 3"/>
    <property type="match status" value="1"/>
</dbReference>
<feature type="domain" description="Acyl-CoA dehydrogenase/oxidase N-terminal" evidence="8">
    <location>
        <begin position="45"/>
        <end position="132"/>
    </location>
</feature>
<evidence type="ECO:0000313" key="9">
    <source>
        <dbReference type="EMBL" id="CAB4745964.1"/>
    </source>
</evidence>
<dbReference type="InterPro" id="IPR013786">
    <property type="entry name" value="AcylCoA_DH/ox_N"/>
</dbReference>
<dbReference type="InterPro" id="IPR009100">
    <property type="entry name" value="AcylCoA_DH/oxidase_NM_dom_sf"/>
</dbReference>
<dbReference type="Gene3D" id="1.10.540.10">
    <property type="entry name" value="Acyl-CoA dehydrogenase/oxidase, N-terminal domain"/>
    <property type="match status" value="1"/>
</dbReference>
<keyword evidence="3" id="KW-0285">Flavoprotein</keyword>
<gene>
    <name evidence="9" type="ORF">UFOPK2754_01510</name>
    <name evidence="10" type="ORF">UFOPK3139_01103</name>
    <name evidence="11" type="ORF">UFOPK3543_00992</name>
    <name evidence="12" type="ORF">UFOPK3967_00559</name>
</gene>
<evidence type="ECO:0000259" key="6">
    <source>
        <dbReference type="Pfam" id="PF00441"/>
    </source>
</evidence>
<evidence type="ECO:0000256" key="5">
    <source>
        <dbReference type="ARBA" id="ARBA00023002"/>
    </source>
</evidence>
<dbReference type="SUPFAM" id="SSF47203">
    <property type="entry name" value="Acyl-CoA dehydrogenase C-terminal domain-like"/>
    <property type="match status" value="1"/>
</dbReference>
<dbReference type="GO" id="GO:0005886">
    <property type="term" value="C:plasma membrane"/>
    <property type="evidence" value="ECO:0007669"/>
    <property type="project" value="TreeGrafter"/>
</dbReference>
<dbReference type="PANTHER" id="PTHR43292">
    <property type="entry name" value="ACYL-COA DEHYDROGENASE"/>
    <property type="match status" value="1"/>
</dbReference>
<dbReference type="FunFam" id="2.40.110.10:FF:000011">
    <property type="entry name" value="Acyl-CoA dehydrogenase FadE34"/>
    <property type="match status" value="1"/>
</dbReference>
<dbReference type="AlphaFoldDB" id="A0A6J7A300"/>
<dbReference type="InterPro" id="IPR037069">
    <property type="entry name" value="AcylCoA_DH/ox_N_sf"/>
</dbReference>
<evidence type="ECO:0000313" key="11">
    <source>
        <dbReference type="EMBL" id="CAB4903376.1"/>
    </source>
</evidence>
<feature type="domain" description="Acyl-CoA dehydrogenase/oxidase C-terminal" evidence="6">
    <location>
        <begin position="242"/>
        <end position="388"/>
    </location>
</feature>
<evidence type="ECO:0000259" key="7">
    <source>
        <dbReference type="Pfam" id="PF02770"/>
    </source>
</evidence>
<dbReference type="InterPro" id="IPR046373">
    <property type="entry name" value="Acyl-CoA_Oxase/DH_mid-dom_sf"/>
</dbReference>
<keyword evidence="4" id="KW-0274">FAD</keyword>
<dbReference type="Pfam" id="PF02770">
    <property type="entry name" value="Acyl-CoA_dh_M"/>
    <property type="match status" value="1"/>
</dbReference>
<dbReference type="GO" id="GO:0050660">
    <property type="term" value="F:flavin adenine dinucleotide binding"/>
    <property type="evidence" value="ECO:0007669"/>
    <property type="project" value="InterPro"/>
</dbReference>
<dbReference type="SUPFAM" id="SSF56645">
    <property type="entry name" value="Acyl-CoA dehydrogenase NM domain-like"/>
    <property type="match status" value="1"/>
</dbReference>
<evidence type="ECO:0000256" key="1">
    <source>
        <dbReference type="ARBA" id="ARBA00001974"/>
    </source>
</evidence>
<reference evidence="10" key="1">
    <citation type="submission" date="2020-05" db="EMBL/GenBank/DDBJ databases">
        <authorList>
            <person name="Chiriac C."/>
            <person name="Salcher M."/>
            <person name="Ghai R."/>
            <person name="Kavagutti S V."/>
        </authorList>
    </citation>
    <scope>NUCLEOTIDE SEQUENCE</scope>
</reference>
<organism evidence="10">
    <name type="scientific">freshwater metagenome</name>
    <dbReference type="NCBI Taxonomy" id="449393"/>
    <lineage>
        <taxon>unclassified sequences</taxon>
        <taxon>metagenomes</taxon>
        <taxon>ecological metagenomes</taxon>
    </lineage>
</organism>
<dbReference type="InterPro" id="IPR052161">
    <property type="entry name" value="Mycobact_Acyl-CoA_DH"/>
</dbReference>
<dbReference type="Pfam" id="PF00441">
    <property type="entry name" value="Acyl-CoA_dh_1"/>
    <property type="match status" value="1"/>
</dbReference>
<dbReference type="GO" id="GO:0016627">
    <property type="term" value="F:oxidoreductase activity, acting on the CH-CH group of donors"/>
    <property type="evidence" value="ECO:0007669"/>
    <property type="project" value="InterPro"/>
</dbReference>
<dbReference type="EMBL" id="CAFABA010000035">
    <property type="protein sequence ID" value="CAB4827074.1"/>
    <property type="molecule type" value="Genomic_DNA"/>
</dbReference>
<comment type="cofactor">
    <cofactor evidence="1">
        <name>FAD</name>
        <dbReference type="ChEBI" id="CHEBI:57692"/>
    </cofactor>
</comment>
<dbReference type="Gene3D" id="2.40.110.10">
    <property type="entry name" value="Butyryl-CoA Dehydrogenase, subunit A, domain 2"/>
    <property type="match status" value="1"/>
</dbReference>
<evidence type="ECO:0000256" key="4">
    <source>
        <dbReference type="ARBA" id="ARBA00022827"/>
    </source>
</evidence>
<dbReference type="InterPro" id="IPR036250">
    <property type="entry name" value="AcylCo_DH-like_C"/>
</dbReference>
<dbReference type="EMBL" id="CAFBOS010000022">
    <property type="protein sequence ID" value="CAB4984205.1"/>
    <property type="molecule type" value="Genomic_DNA"/>
</dbReference>
<accession>A0A6J7A300</accession>
<evidence type="ECO:0000259" key="8">
    <source>
        <dbReference type="Pfam" id="PF02771"/>
    </source>
</evidence>
<feature type="domain" description="Acyl-CoA oxidase/dehydrogenase middle" evidence="7">
    <location>
        <begin position="136"/>
        <end position="229"/>
    </location>
</feature>
<dbReference type="EMBL" id="CAFBMH010000026">
    <property type="protein sequence ID" value="CAB4903376.1"/>
    <property type="molecule type" value="Genomic_DNA"/>
</dbReference>
<comment type="similarity">
    <text evidence="2">Belongs to the acyl-CoA dehydrogenase family.</text>
</comment>
<name>A0A6J7A300_9ZZZZ</name>